<dbReference type="AlphaFoldDB" id="F2L4E6"/>
<reference evidence="1 2" key="1">
    <citation type="journal article" date="2011" name="J. Bacteriol.">
        <title>Complete genome sequence of the thermoacidophilic crenarchaeon Thermoproteus uzoniensis 768-20.</title>
        <authorList>
            <person name="Mardanov A.V."/>
            <person name="Gumerov V.M."/>
            <person name="Beletsky A.V."/>
            <person name="Prokofeva M.I."/>
            <person name="Bonch-Osmolovskaya E.A."/>
            <person name="Ravin N.V."/>
            <person name="Skryabin K.G."/>
        </authorList>
    </citation>
    <scope>NUCLEOTIDE SEQUENCE [LARGE SCALE GENOMIC DNA]</scope>
    <source>
        <strain evidence="1 2">768-20</strain>
    </source>
</reference>
<accession>F2L4E6</accession>
<dbReference type="HOGENOM" id="CLU_2419886_0_0_2"/>
<keyword evidence="2" id="KW-1185">Reference proteome</keyword>
<protein>
    <submittedName>
        <fullName evidence="1">Uncharacterized protein</fullName>
    </submittedName>
</protein>
<organism evidence="1 2">
    <name type="scientific">Thermoproteus uzoniensis (strain 768-20)</name>
    <dbReference type="NCBI Taxonomy" id="999630"/>
    <lineage>
        <taxon>Archaea</taxon>
        <taxon>Thermoproteota</taxon>
        <taxon>Thermoprotei</taxon>
        <taxon>Thermoproteales</taxon>
        <taxon>Thermoproteaceae</taxon>
        <taxon>Thermoproteus</taxon>
    </lineage>
</organism>
<gene>
    <name evidence="1" type="ordered locus">TUZN_1918</name>
</gene>
<proteinExistence type="predicted"/>
<dbReference type="Proteomes" id="UP000008138">
    <property type="component" value="Chromosome"/>
</dbReference>
<evidence type="ECO:0000313" key="1">
    <source>
        <dbReference type="EMBL" id="AEA13378.1"/>
    </source>
</evidence>
<sequence length="88" mass="10305">MVIHEWREDQKDAVNNFFKQLVEMAKGKKLPRGMKLERVSISQDARVAVCEWDVESLDMLMQAAKQFNISWTIKPIAPQILYEHKGLF</sequence>
<reference key="2">
    <citation type="submission" date="2011-03" db="EMBL/GenBank/DDBJ databases">
        <title>Complete genome sequence of the thermoacidophilic crenarchaeon Thermoproteus uzoniensis 768-20.</title>
        <authorList>
            <person name="Mardanov A.V."/>
            <person name="Gumerov V.M."/>
            <person name="Beletsky A.V."/>
            <person name="Prokofeva M.I."/>
            <person name="Bonch-Osmolovskaya E.A."/>
            <person name="Ravin N.V."/>
            <person name="Skryabin K.G."/>
        </authorList>
    </citation>
    <scope>NUCLEOTIDE SEQUENCE</scope>
    <source>
        <strain>768-20</strain>
    </source>
</reference>
<dbReference type="EMBL" id="CP002590">
    <property type="protein sequence ID" value="AEA13378.1"/>
    <property type="molecule type" value="Genomic_DNA"/>
</dbReference>
<name>F2L4E6_THEU7</name>
<evidence type="ECO:0000313" key="2">
    <source>
        <dbReference type="Proteomes" id="UP000008138"/>
    </source>
</evidence>
<dbReference type="eggNOG" id="arCOG05360">
    <property type="taxonomic scope" value="Archaea"/>
</dbReference>
<dbReference type="KEGG" id="tuz:TUZN_1918"/>